<evidence type="ECO:0000256" key="3">
    <source>
        <dbReference type="ARBA" id="ARBA00022842"/>
    </source>
</evidence>
<dbReference type="SUPFAM" id="SSF56784">
    <property type="entry name" value="HAD-like"/>
    <property type="match status" value="1"/>
</dbReference>
<evidence type="ECO:0000313" key="4">
    <source>
        <dbReference type="EMBL" id="ABD82738.1"/>
    </source>
</evidence>
<dbReference type="Proteomes" id="UP000001947">
    <property type="component" value="Chromosome"/>
</dbReference>
<accession>Q21EZ1</accession>
<keyword evidence="2" id="KW-0378">Hydrolase</keyword>
<dbReference type="InterPro" id="IPR050582">
    <property type="entry name" value="HAD-like_SerB"/>
</dbReference>
<dbReference type="GO" id="GO:0016787">
    <property type="term" value="F:hydrolase activity"/>
    <property type="evidence" value="ECO:0007669"/>
    <property type="project" value="UniProtKB-KW"/>
</dbReference>
<dbReference type="InterPro" id="IPR036412">
    <property type="entry name" value="HAD-like_sf"/>
</dbReference>
<dbReference type="EMBL" id="CP000282">
    <property type="protein sequence ID" value="ABD82738.1"/>
    <property type="molecule type" value="Genomic_DNA"/>
</dbReference>
<dbReference type="PANTHER" id="PTHR43344:SF13">
    <property type="entry name" value="PHOSPHATASE RV3661-RELATED"/>
    <property type="match status" value="1"/>
</dbReference>
<sequence length="207" mass="22932">MGNKAAFFDVDGTIISTKSMVSFARYLELNTSDTIKVTALSLFLKRLYAKLSTDEARADLNRHYFSIFKGVSQAEVEKAAEKWYAEMEQSGDFYIASTVAEIKRLQAEGYRIVLVTGSFAPLLRPLIKRFNIDAALHTTPETINGVYTGEVVGSPCIGETKRTRILRYALDNNIDLAASWAFGDDDSDLPMLKLVGNGVRIDPVAAY</sequence>
<dbReference type="Gene3D" id="1.20.1440.100">
    <property type="entry name" value="SG protein - dephosphorylation function"/>
    <property type="match status" value="1"/>
</dbReference>
<evidence type="ECO:0000313" key="5">
    <source>
        <dbReference type="Proteomes" id="UP000001947"/>
    </source>
</evidence>
<dbReference type="InterPro" id="IPR023214">
    <property type="entry name" value="HAD_sf"/>
</dbReference>
<gene>
    <name evidence="4" type="ordered locus">Sde_3483</name>
</gene>
<name>Q21EZ1_SACD2</name>
<dbReference type="Gene3D" id="3.40.50.1000">
    <property type="entry name" value="HAD superfamily/HAD-like"/>
    <property type="match status" value="1"/>
</dbReference>
<keyword evidence="1" id="KW-0479">Metal-binding</keyword>
<keyword evidence="5" id="KW-1185">Reference proteome</keyword>
<dbReference type="PANTHER" id="PTHR43344">
    <property type="entry name" value="PHOSPHOSERINE PHOSPHATASE"/>
    <property type="match status" value="1"/>
</dbReference>
<proteinExistence type="predicted"/>
<protein>
    <submittedName>
        <fullName evidence="4">HAD-superfamily subfamily IB, PSPase-like protein</fullName>
    </submittedName>
</protein>
<dbReference type="InterPro" id="IPR006385">
    <property type="entry name" value="HAD_hydro_SerB1"/>
</dbReference>
<dbReference type="HOGENOM" id="CLU_052657_1_2_6"/>
<evidence type="ECO:0000256" key="2">
    <source>
        <dbReference type="ARBA" id="ARBA00022801"/>
    </source>
</evidence>
<keyword evidence="3" id="KW-0460">Magnesium</keyword>
<dbReference type="GO" id="GO:0046872">
    <property type="term" value="F:metal ion binding"/>
    <property type="evidence" value="ECO:0007669"/>
    <property type="project" value="UniProtKB-KW"/>
</dbReference>
<reference evidence="4 5" key="1">
    <citation type="journal article" date="2008" name="PLoS Genet.">
        <title>Complete genome sequence of the complex carbohydrate-degrading marine bacterium, Saccharophagus degradans strain 2-40 T.</title>
        <authorList>
            <person name="Weiner R.M."/>
            <person name="Taylor L.E.II."/>
            <person name="Henrissat B."/>
            <person name="Hauser L."/>
            <person name="Land M."/>
            <person name="Coutinho P.M."/>
            <person name="Rancurel C."/>
            <person name="Saunders E.H."/>
            <person name="Longmire A.G."/>
            <person name="Zhang H."/>
            <person name="Bayer E.A."/>
            <person name="Gilbert H.J."/>
            <person name="Larimer F."/>
            <person name="Zhulin I.B."/>
            <person name="Ekborg N.A."/>
            <person name="Lamed R."/>
            <person name="Richardson P.M."/>
            <person name="Borovok I."/>
            <person name="Hutcheson S."/>
        </authorList>
    </citation>
    <scope>NUCLEOTIDE SEQUENCE [LARGE SCALE GENOMIC DNA]</scope>
    <source>
        <strain evidence="5">2-40 / ATCC 43961 / DSM 17024</strain>
    </source>
</reference>
<dbReference type="AlphaFoldDB" id="Q21EZ1"/>
<dbReference type="OrthoDB" id="9784466at2"/>
<dbReference type="eggNOG" id="COG0560">
    <property type="taxonomic scope" value="Bacteria"/>
</dbReference>
<dbReference type="GeneID" id="98615098"/>
<dbReference type="KEGG" id="sde:Sde_3483"/>
<dbReference type="RefSeq" id="WP_011469953.1">
    <property type="nucleotide sequence ID" value="NC_007912.1"/>
</dbReference>
<dbReference type="NCBIfam" id="TIGR01488">
    <property type="entry name" value="HAD-SF-IB"/>
    <property type="match status" value="1"/>
</dbReference>
<evidence type="ECO:0000256" key="1">
    <source>
        <dbReference type="ARBA" id="ARBA00022723"/>
    </source>
</evidence>
<dbReference type="STRING" id="203122.Sde_3483"/>
<organism evidence="4 5">
    <name type="scientific">Saccharophagus degradans (strain 2-40 / ATCC 43961 / DSM 17024)</name>
    <dbReference type="NCBI Taxonomy" id="203122"/>
    <lineage>
        <taxon>Bacteria</taxon>
        <taxon>Pseudomonadati</taxon>
        <taxon>Pseudomonadota</taxon>
        <taxon>Gammaproteobacteria</taxon>
        <taxon>Cellvibrionales</taxon>
        <taxon>Cellvibrionaceae</taxon>
        <taxon>Saccharophagus</taxon>
    </lineage>
</organism>
<dbReference type="Pfam" id="PF12710">
    <property type="entry name" value="HAD"/>
    <property type="match status" value="1"/>
</dbReference>
<dbReference type="NCBIfam" id="TIGR01490">
    <property type="entry name" value="HAD-SF-IB-hyp1"/>
    <property type="match status" value="1"/>
</dbReference>